<dbReference type="SMART" id="SM00530">
    <property type="entry name" value="HTH_XRE"/>
    <property type="match status" value="1"/>
</dbReference>
<feature type="domain" description="HTH cro/C1-type" evidence="1">
    <location>
        <begin position="115"/>
        <end position="170"/>
    </location>
</feature>
<name>A0A5N7MQX4_9HYPH</name>
<organism evidence="2 3">
    <name type="scientific">Microvirga tunisiensis</name>
    <dbReference type="NCBI Taxonomy" id="2108360"/>
    <lineage>
        <taxon>Bacteria</taxon>
        <taxon>Pseudomonadati</taxon>
        <taxon>Pseudomonadota</taxon>
        <taxon>Alphaproteobacteria</taxon>
        <taxon>Hyphomicrobiales</taxon>
        <taxon>Methylobacteriaceae</taxon>
        <taxon>Microvirga</taxon>
    </lineage>
</organism>
<reference evidence="2 3" key="1">
    <citation type="journal article" date="2019" name="Syst. Appl. Microbiol.">
        <title>Microvirga tunisiensis sp. nov., a root nodule symbiotic bacterium isolated from Lupinus micranthus and L. luteus grown in Northern Tunisia.</title>
        <authorList>
            <person name="Msaddak A."/>
            <person name="Rejili M."/>
            <person name="Duran D."/>
            <person name="Mars M."/>
            <person name="Palacios J.M."/>
            <person name="Ruiz-Argueso T."/>
            <person name="Rey L."/>
            <person name="Imperial J."/>
        </authorList>
    </citation>
    <scope>NUCLEOTIDE SEQUENCE [LARGE SCALE GENOMIC DNA]</scope>
    <source>
        <strain evidence="2 3">Lmie10</strain>
    </source>
</reference>
<comment type="caution">
    <text evidence="2">The sequence shown here is derived from an EMBL/GenBank/DDBJ whole genome shotgun (WGS) entry which is preliminary data.</text>
</comment>
<protein>
    <submittedName>
        <fullName evidence="2">Helix-turn-helix transcriptional regulator</fullName>
    </submittedName>
</protein>
<dbReference type="OrthoDB" id="4419620at2"/>
<dbReference type="Gene3D" id="1.10.260.40">
    <property type="entry name" value="lambda repressor-like DNA-binding domains"/>
    <property type="match status" value="1"/>
</dbReference>
<dbReference type="EMBL" id="VOSK01000227">
    <property type="protein sequence ID" value="MPR29405.1"/>
    <property type="molecule type" value="Genomic_DNA"/>
</dbReference>
<evidence type="ECO:0000313" key="2">
    <source>
        <dbReference type="EMBL" id="MPR29405.1"/>
    </source>
</evidence>
<dbReference type="Pfam" id="PF01381">
    <property type="entry name" value="HTH_3"/>
    <property type="match status" value="1"/>
</dbReference>
<dbReference type="Proteomes" id="UP000403266">
    <property type="component" value="Unassembled WGS sequence"/>
</dbReference>
<dbReference type="InterPro" id="IPR001387">
    <property type="entry name" value="Cro/C1-type_HTH"/>
</dbReference>
<keyword evidence="3" id="KW-1185">Reference proteome</keyword>
<dbReference type="GO" id="GO:0003677">
    <property type="term" value="F:DNA binding"/>
    <property type="evidence" value="ECO:0007669"/>
    <property type="project" value="InterPro"/>
</dbReference>
<dbReference type="SUPFAM" id="SSF47413">
    <property type="entry name" value="lambda repressor-like DNA-binding domains"/>
    <property type="match status" value="1"/>
</dbReference>
<dbReference type="PROSITE" id="PS50943">
    <property type="entry name" value="HTH_CROC1"/>
    <property type="match status" value="1"/>
</dbReference>
<dbReference type="InterPro" id="IPR010982">
    <property type="entry name" value="Lambda_DNA-bd_dom_sf"/>
</dbReference>
<evidence type="ECO:0000259" key="1">
    <source>
        <dbReference type="PROSITE" id="PS50943"/>
    </source>
</evidence>
<accession>A0A5N7MQX4</accession>
<dbReference type="AlphaFoldDB" id="A0A5N7MQX4"/>
<dbReference type="CDD" id="cd00093">
    <property type="entry name" value="HTH_XRE"/>
    <property type="match status" value="1"/>
</dbReference>
<gene>
    <name evidence="2" type="ORF">FS320_31015</name>
</gene>
<evidence type="ECO:0000313" key="3">
    <source>
        <dbReference type="Proteomes" id="UP000403266"/>
    </source>
</evidence>
<sequence length="187" mass="20645">MTGALASRLWLGPVPAWIVLRSAAKRSRRSAVKSMRSASSNPSSLSPNIRSASLIRNPESLARIGFTPCLVHQLCPFKGQKDPTMGQNARLMGQLLTRQPERCRCGRMLARPKILKAARLLLNLTQEQVGEAAGLSDKTVKRMESGAAKVTIDVLEAVQRVYERQGIRFLQETDDEGEGLRLPKNLK</sequence>
<proteinExistence type="predicted"/>